<dbReference type="KEGG" id="teq:TEQUI_0285"/>
<evidence type="ECO:0000313" key="1">
    <source>
        <dbReference type="EMBL" id="ADU91233.1"/>
    </source>
</evidence>
<dbReference type="InterPro" id="IPR012675">
    <property type="entry name" value="Beta-grasp_dom_sf"/>
</dbReference>
<dbReference type="Gene3D" id="3.10.20.30">
    <property type="match status" value="1"/>
</dbReference>
<accession>A0A654KFM4</accession>
<dbReference type="CDD" id="cd00565">
    <property type="entry name" value="Ubl_ThiS"/>
    <property type="match status" value="1"/>
</dbReference>
<reference evidence="1 2" key="1">
    <citation type="journal article" date="2011" name="J. Bacteriol.">
        <title>Genome sequence of Taylorella equigenitalis MCE9, the causative agent of contagious equine metritis.</title>
        <authorList>
            <person name="Hebert L."/>
            <person name="Moumen B."/>
            <person name="Duquesne F."/>
            <person name="Breuil M.F."/>
            <person name="Laugier C."/>
            <person name="Batto J.M."/>
            <person name="Renault P."/>
            <person name="Petry S."/>
        </authorList>
    </citation>
    <scope>NUCLEOTIDE SEQUENCE [LARGE SCALE GENOMIC DNA]</scope>
    <source>
        <strain evidence="1 2">MCE9</strain>
    </source>
</reference>
<evidence type="ECO:0000313" key="2">
    <source>
        <dbReference type="Proteomes" id="UP000007472"/>
    </source>
</evidence>
<dbReference type="InterPro" id="IPR003749">
    <property type="entry name" value="ThiS/MoaD-like"/>
</dbReference>
<dbReference type="SUPFAM" id="SSF54285">
    <property type="entry name" value="MoaD/ThiS"/>
    <property type="match status" value="1"/>
</dbReference>
<dbReference type="InterPro" id="IPR016155">
    <property type="entry name" value="Mopterin_synth/thiamin_S_b"/>
</dbReference>
<gene>
    <name evidence="1" type="ordered locus">TEQUI_0285</name>
</gene>
<dbReference type="Proteomes" id="UP000007472">
    <property type="component" value="Chromosome"/>
</dbReference>
<evidence type="ECO:0008006" key="3">
    <source>
        <dbReference type="Google" id="ProtNLM"/>
    </source>
</evidence>
<proteinExistence type="predicted"/>
<organism evidence="1 2">
    <name type="scientific">Taylorella equigenitalis (strain MCE9)</name>
    <dbReference type="NCBI Taxonomy" id="937774"/>
    <lineage>
        <taxon>Bacteria</taxon>
        <taxon>Pseudomonadati</taxon>
        <taxon>Pseudomonadota</taxon>
        <taxon>Betaproteobacteria</taxon>
        <taxon>Burkholderiales</taxon>
        <taxon>Alcaligenaceae</taxon>
        <taxon>Taylorella</taxon>
    </lineage>
</organism>
<dbReference type="AlphaFoldDB" id="A0A654KFM4"/>
<dbReference type="Pfam" id="PF02597">
    <property type="entry name" value="ThiS"/>
    <property type="match status" value="1"/>
</dbReference>
<sequence length="72" mass="7973">MKIKIFLNNDVHHIEEGTSLESFLASEIYSKNEGEIALASAVNSTFVPKSQRSVYILKELDQITTFTPITGG</sequence>
<protein>
    <recommendedName>
        <fullName evidence="3">Sulfur carrier protein ThiS</fullName>
    </recommendedName>
</protein>
<dbReference type="EMBL" id="CP002456">
    <property type="protein sequence ID" value="ADU91233.1"/>
    <property type="molecule type" value="Genomic_DNA"/>
</dbReference>
<name>A0A654KFM4_TAYEM</name>